<gene>
    <name evidence="1" type="ORF">PKOR_15980</name>
</gene>
<dbReference type="OrthoDB" id="9815222at2"/>
<dbReference type="STRING" id="400092.PKOR_15980"/>
<keyword evidence="2" id="KW-1185">Reference proteome</keyword>
<dbReference type="KEGG" id="pko:PKOR_15980"/>
<proteinExistence type="predicted"/>
<dbReference type="RefSeq" id="WP_046312060.1">
    <property type="nucleotide sequence ID" value="NZ_CBCSCY010000018.1"/>
</dbReference>
<dbReference type="Proteomes" id="UP000033109">
    <property type="component" value="Chromosome"/>
</dbReference>
<evidence type="ECO:0000313" key="1">
    <source>
        <dbReference type="EMBL" id="AKD04314.1"/>
    </source>
</evidence>
<dbReference type="HOGENOM" id="CLU_1146385_0_0_10"/>
<protein>
    <submittedName>
        <fullName evidence="1">Uncharacterized protein</fullName>
    </submittedName>
</protein>
<sequence>MLVKEYISHVFQGQERESEHQYQAKHAESPYAGHVGDLEQELRNFYSDKVYYGNLKKSQLYAFLDFHKDKYEGEQIDFLDFVKQSPARVAHEDADEFNHLYFVPNYTERLGEWIGLREKEQKEKPFDNRITGYMSNEYIKSYFIDKFCHEKDSNGTPYFSAEEVKDFLHANFKDFNPRAKVVKRKSEALKAQAHIRRTVYQFYQKHSRSNKEKRRYCEMLRDNFHEFDESDFEETIVKGFSK</sequence>
<organism evidence="1 2">
    <name type="scientific">Pontibacter korlensis</name>
    <dbReference type="NCBI Taxonomy" id="400092"/>
    <lineage>
        <taxon>Bacteria</taxon>
        <taxon>Pseudomonadati</taxon>
        <taxon>Bacteroidota</taxon>
        <taxon>Cytophagia</taxon>
        <taxon>Cytophagales</taxon>
        <taxon>Hymenobacteraceae</taxon>
        <taxon>Pontibacter</taxon>
    </lineage>
</organism>
<evidence type="ECO:0000313" key="2">
    <source>
        <dbReference type="Proteomes" id="UP000033109"/>
    </source>
</evidence>
<reference evidence="1 2" key="1">
    <citation type="journal article" date="2015" name="Sci. Rep.">
        <title>Unraveling adaptation of Pontibacter korlensis to radiation and infertility in desert through complete genome and comparative transcriptomic analysis.</title>
        <authorList>
            <person name="Dai J."/>
            <person name="Dai W."/>
            <person name="Qiu C."/>
            <person name="Yang Z."/>
            <person name="Zhang Y."/>
            <person name="Zhou M."/>
            <person name="Zhang L."/>
            <person name="Fang C."/>
            <person name="Gao Q."/>
            <person name="Yang Q."/>
            <person name="Li X."/>
            <person name="Wang Z."/>
            <person name="Wang Z."/>
            <person name="Jia Z."/>
            <person name="Chen X."/>
        </authorList>
    </citation>
    <scope>NUCLEOTIDE SEQUENCE [LARGE SCALE GENOMIC DNA]</scope>
    <source>
        <strain evidence="1 2">X14-1T</strain>
    </source>
</reference>
<dbReference type="PATRIC" id="fig|400092.3.peg.3500"/>
<name>A0A0E3ZHZ2_9BACT</name>
<dbReference type="AlphaFoldDB" id="A0A0E3ZHZ2"/>
<accession>A0A0E3ZHZ2</accession>
<dbReference type="EMBL" id="CP009621">
    <property type="protein sequence ID" value="AKD04314.1"/>
    <property type="molecule type" value="Genomic_DNA"/>
</dbReference>